<comment type="caution">
    <text evidence="6">The sequence shown here is derived from an EMBL/GenBank/DDBJ whole genome shotgun (WGS) entry which is preliminary data.</text>
</comment>
<evidence type="ECO:0000256" key="5">
    <source>
        <dbReference type="RuleBase" id="RU363041"/>
    </source>
</evidence>
<feature type="transmembrane region" description="Helical" evidence="5">
    <location>
        <begin position="93"/>
        <end position="112"/>
    </location>
</feature>
<feature type="transmembrane region" description="Helical" evidence="5">
    <location>
        <begin position="7"/>
        <end position="24"/>
    </location>
</feature>
<dbReference type="EMBL" id="JANJOU010000001">
    <property type="protein sequence ID" value="MCR0980824.1"/>
    <property type="molecule type" value="Genomic_DNA"/>
</dbReference>
<keyword evidence="3 5" id="KW-1133">Transmembrane helix</keyword>
<comment type="subcellular location">
    <subcellularLocation>
        <location evidence="5">Cell membrane</location>
        <topology evidence="5">Multi-pass membrane protein</topology>
    </subcellularLocation>
    <subcellularLocation>
        <location evidence="1">Membrane</location>
        <topology evidence="1">Multi-pass membrane protein</topology>
    </subcellularLocation>
</comment>
<evidence type="ECO:0000313" key="6">
    <source>
        <dbReference type="EMBL" id="MCR0980824.1"/>
    </source>
</evidence>
<dbReference type="PANTHER" id="PTHR43483">
    <property type="entry name" value="MEMBRANE TRANSPORTER PROTEIN HI_0806-RELATED"/>
    <property type="match status" value="1"/>
</dbReference>
<comment type="similarity">
    <text evidence="5">Belongs to the 4-toluene sulfonate uptake permease (TSUP) (TC 2.A.102) family.</text>
</comment>
<feature type="transmembrane region" description="Helical" evidence="5">
    <location>
        <begin position="254"/>
        <end position="275"/>
    </location>
</feature>
<accession>A0ABT1X1H4</accession>
<evidence type="ECO:0000313" key="7">
    <source>
        <dbReference type="Proteomes" id="UP001524642"/>
    </source>
</evidence>
<gene>
    <name evidence="6" type="ORF">NRP21_02040</name>
</gene>
<feature type="transmembrane region" description="Helical" evidence="5">
    <location>
        <begin position="223"/>
        <end position="242"/>
    </location>
</feature>
<evidence type="ECO:0000256" key="2">
    <source>
        <dbReference type="ARBA" id="ARBA00022692"/>
    </source>
</evidence>
<keyword evidence="5" id="KW-1003">Cell membrane</keyword>
<name>A0ABT1X1H4_9PROT</name>
<feature type="transmembrane region" description="Helical" evidence="5">
    <location>
        <begin position="187"/>
        <end position="211"/>
    </location>
</feature>
<keyword evidence="4 5" id="KW-0472">Membrane</keyword>
<organism evidence="6 7">
    <name type="scientific">Roseomonas populi</name>
    <dbReference type="NCBI Taxonomy" id="3121582"/>
    <lineage>
        <taxon>Bacteria</taxon>
        <taxon>Pseudomonadati</taxon>
        <taxon>Pseudomonadota</taxon>
        <taxon>Alphaproteobacteria</taxon>
        <taxon>Acetobacterales</taxon>
        <taxon>Roseomonadaceae</taxon>
        <taxon>Roseomonas</taxon>
    </lineage>
</organism>
<protein>
    <recommendedName>
        <fullName evidence="5">Probable membrane transporter protein</fullName>
    </recommendedName>
</protein>
<sequence length="276" mass="28466">MDHMQDPVWIAALAAVMAATGLVSGTLAGLLGVGGGIVIVPVLFNVFPFLSIPEAVQMKLAVGTSLATIIPTSIQSARKHHARGAMDVPLLKAMIPSLVVGVLIGTVIAIWVRGSTLTAVFAVIALLVALNMGFTGVDSRLRETFPTGILRQILGVFIGGISAMMGIGGGTVGVPLLNLFGTPIRSAVATASAFGIVISIPAAIGFIYAGWGNPLLPPFSLGYVNLIGCLLIVPTSMLATPWGVHLAHTIPPLALKRAFAVFLGITAVRMIYSLVT</sequence>
<evidence type="ECO:0000256" key="1">
    <source>
        <dbReference type="ARBA" id="ARBA00004141"/>
    </source>
</evidence>
<keyword evidence="7" id="KW-1185">Reference proteome</keyword>
<dbReference type="Pfam" id="PF01925">
    <property type="entry name" value="TauE"/>
    <property type="match status" value="1"/>
</dbReference>
<dbReference type="PANTHER" id="PTHR43483:SF3">
    <property type="entry name" value="MEMBRANE TRANSPORTER PROTEIN HI_0806-RELATED"/>
    <property type="match status" value="1"/>
</dbReference>
<feature type="transmembrane region" description="Helical" evidence="5">
    <location>
        <begin position="149"/>
        <end position="167"/>
    </location>
</feature>
<evidence type="ECO:0000256" key="4">
    <source>
        <dbReference type="ARBA" id="ARBA00023136"/>
    </source>
</evidence>
<feature type="transmembrane region" description="Helical" evidence="5">
    <location>
        <begin position="118"/>
        <end position="137"/>
    </location>
</feature>
<dbReference type="Proteomes" id="UP001524642">
    <property type="component" value="Unassembled WGS sequence"/>
</dbReference>
<keyword evidence="2 5" id="KW-0812">Transmembrane</keyword>
<evidence type="ECO:0000256" key="3">
    <source>
        <dbReference type="ARBA" id="ARBA00022989"/>
    </source>
</evidence>
<reference evidence="6 7" key="1">
    <citation type="submission" date="2022-06" db="EMBL/GenBank/DDBJ databases">
        <title>Roseomonas CN29.</title>
        <authorList>
            <person name="Cheng Y."/>
            <person name="He X."/>
        </authorList>
    </citation>
    <scope>NUCLEOTIDE SEQUENCE [LARGE SCALE GENOMIC DNA]</scope>
    <source>
        <strain evidence="6 7">CN29</strain>
    </source>
</reference>
<feature type="transmembrane region" description="Helical" evidence="5">
    <location>
        <begin position="30"/>
        <end position="50"/>
    </location>
</feature>
<dbReference type="RefSeq" id="WP_257714491.1">
    <property type="nucleotide sequence ID" value="NZ_JANJOU010000001.1"/>
</dbReference>
<proteinExistence type="inferred from homology"/>
<dbReference type="InterPro" id="IPR002781">
    <property type="entry name" value="TM_pro_TauE-like"/>
</dbReference>